<name>A0ABW7ZJ50_9ACTN</name>
<accession>A0ABW7ZJ50</accession>
<organism evidence="3 4">
    <name type="scientific">Micromonospora maritima</name>
    <dbReference type="NCBI Taxonomy" id="986711"/>
    <lineage>
        <taxon>Bacteria</taxon>
        <taxon>Bacillati</taxon>
        <taxon>Actinomycetota</taxon>
        <taxon>Actinomycetes</taxon>
        <taxon>Micromonosporales</taxon>
        <taxon>Micromonosporaceae</taxon>
        <taxon>Micromonospora</taxon>
    </lineage>
</organism>
<reference evidence="3 4" key="1">
    <citation type="submission" date="2024-10" db="EMBL/GenBank/DDBJ databases">
        <title>The Natural Products Discovery Center: Release of the First 8490 Sequenced Strains for Exploring Actinobacteria Biosynthetic Diversity.</title>
        <authorList>
            <person name="Kalkreuter E."/>
            <person name="Kautsar S.A."/>
            <person name="Yang D."/>
            <person name="Bader C.D."/>
            <person name="Teijaro C.N."/>
            <person name="Fluegel L."/>
            <person name="Davis C.M."/>
            <person name="Simpson J.R."/>
            <person name="Lauterbach L."/>
            <person name="Steele A.D."/>
            <person name="Gui C."/>
            <person name="Meng S."/>
            <person name="Li G."/>
            <person name="Viehrig K."/>
            <person name="Ye F."/>
            <person name="Su P."/>
            <person name="Kiefer A.F."/>
            <person name="Nichols A."/>
            <person name="Cepeda A.J."/>
            <person name="Yan W."/>
            <person name="Fan B."/>
            <person name="Jiang Y."/>
            <person name="Adhikari A."/>
            <person name="Zheng C.-J."/>
            <person name="Schuster L."/>
            <person name="Cowan T.M."/>
            <person name="Smanski M.J."/>
            <person name="Chevrette M.G."/>
            <person name="De Carvalho L.P.S."/>
            <person name="Shen B."/>
        </authorList>
    </citation>
    <scope>NUCLEOTIDE SEQUENCE [LARGE SCALE GENOMIC DNA]</scope>
    <source>
        <strain evidence="3 4">NPDC049845</strain>
    </source>
</reference>
<dbReference type="InterPro" id="IPR036291">
    <property type="entry name" value="NAD(P)-bd_dom_sf"/>
</dbReference>
<dbReference type="EMBL" id="JBITLE010000003">
    <property type="protein sequence ID" value="MFI7262882.1"/>
    <property type="molecule type" value="Genomic_DNA"/>
</dbReference>
<evidence type="ECO:0000259" key="2">
    <source>
        <dbReference type="Pfam" id="PF13460"/>
    </source>
</evidence>
<keyword evidence="4" id="KW-1185">Reference proteome</keyword>
<evidence type="ECO:0000313" key="3">
    <source>
        <dbReference type="EMBL" id="MFI7262882.1"/>
    </source>
</evidence>
<dbReference type="PANTHER" id="PTHR42748:SF3">
    <property type="entry name" value="BLL4366 PROTEIN"/>
    <property type="match status" value="1"/>
</dbReference>
<dbReference type="InterPro" id="IPR016040">
    <property type="entry name" value="NAD(P)-bd_dom"/>
</dbReference>
<dbReference type="RefSeq" id="WP_396762122.1">
    <property type="nucleotide sequence ID" value="NZ_JBITLA010000003.1"/>
</dbReference>
<comment type="caution">
    <text evidence="3">The sequence shown here is derived from an EMBL/GenBank/DDBJ whole genome shotgun (WGS) entry which is preliminary data.</text>
</comment>
<dbReference type="SUPFAM" id="SSF51735">
    <property type="entry name" value="NAD(P)-binding Rossmann-fold domains"/>
    <property type="match status" value="1"/>
</dbReference>
<dbReference type="Pfam" id="PF13460">
    <property type="entry name" value="NAD_binding_10"/>
    <property type="match status" value="1"/>
</dbReference>
<dbReference type="Proteomes" id="UP001612812">
    <property type="component" value="Unassembled WGS sequence"/>
</dbReference>
<protein>
    <submittedName>
        <fullName evidence="3">SDR family oxidoreductase</fullName>
    </submittedName>
</protein>
<proteinExistence type="predicted"/>
<dbReference type="Gene3D" id="3.40.50.720">
    <property type="entry name" value="NAD(P)-binding Rossmann-like Domain"/>
    <property type="match status" value="1"/>
</dbReference>
<sequence length="246" mass="25800">MKIVVVGGTGLIGSQVVRKLSEAGHDAVPAALSTGVDLISGQGLDEVLAGAEVVVNVANSPTFDEASLEFFRTSMGNLLAAGRRAGVGHQVVLSIVGVDQVPQLDYYRAKTLQEELLRDSGTPWSVVRATQFFEFVDAILSWTSDDSTVRLPATPVQPMAAADVVDAVVDVATGAPLNGIRNVAGPDEFTLDELGRVTLAARHDDRTVVVDGAAGMFAVVDGDVLVAGPDARLAPTHYADWLRSSH</sequence>
<dbReference type="InterPro" id="IPR051164">
    <property type="entry name" value="NmrA-like_oxidored"/>
</dbReference>
<evidence type="ECO:0000313" key="4">
    <source>
        <dbReference type="Proteomes" id="UP001612812"/>
    </source>
</evidence>
<keyword evidence="1" id="KW-0521">NADP</keyword>
<evidence type="ECO:0000256" key="1">
    <source>
        <dbReference type="ARBA" id="ARBA00022857"/>
    </source>
</evidence>
<feature type="domain" description="NAD(P)-binding" evidence="2">
    <location>
        <begin position="7"/>
        <end position="132"/>
    </location>
</feature>
<dbReference type="PANTHER" id="PTHR42748">
    <property type="entry name" value="NITROGEN METABOLITE REPRESSION PROTEIN NMRA FAMILY MEMBER"/>
    <property type="match status" value="1"/>
</dbReference>
<gene>
    <name evidence="3" type="ORF">ACIBP4_11340</name>
</gene>